<feature type="transmembrane region" description="Helical" evidence="1">
    <location>
        <begin position="37"/>
        <end position="55"/>
    </location>
</feature>
<evidence type="ECO:0000313" key="4">
    <source>
        <dbReference type="Proteomes" id="UP000061018"/>
    </source>
</evidence>
<dbReference type="EMBL" id="AM238664">
    <property type="protein sequence ID" value="CAJ88787.1"/>
    <property type="molecule type" value="Genomic_DNA"/>
</dbReference>
<name>A0AE78_STRA7</name>
<dbReference type="Proteomes" id="UP000061018">
    <property type="component" value="Chromosome"/>
</dbReference>
<reference evidence="3" key="1">
    <citation type="journal article" date="2006" name="Microbiology (Mosc.)">
        <title>Multiple biosynthetic and uptake systems mediate siderophore-dependent iron acquisition in Streptomyces coelicolor A3(2) and Streptomyces ambofaciens ATCC 23877.</title>
        <authorList>
            <person name="Barona-Gomez F."/>
            <person name="Lautru S."/>
            <person name="Francou F.X."/>
            <person name="Leblond P."/>
            <person name="Pernodet J.L."/>
            <person name="Challis G.L."/>
        </authorList>
    </citation>
    <scope>NUCLEOTIDE SEQUENCE</scope>
    <source>
        <strain evidence="3">ATCC 23877</strain>
    </source>
</reference>
<keyword evidence="1" id="KW-0812">Transmembrane</keyword>
<reference evidence="3" key="2">
    <citation type="journal article" date="2006" name="Mol. Biol. Evol.">
        <title>Evolution of the terminal regions of the Streptomyces linear chromosome.</title>
        <authorList>
            <person name="Choulet F."/>
            <person name="Aigle B."/>
            <person name="Gallois A."/>
            <person name="Mangenot S."/>
            <person name="Gerbaud C."/>
            <person name="Truong C."/>
            <person name="Francou F.X."/>
            <person name="Fourrier C."/>
            <person name="Guerineau M."/>
            <person name="Decaris B."/>
            <person name="Barbe V."/>
            <person name="Pernodet J.L."/>
            <person name="Leblond P."/>
        </authorList>
    </citation>
    <scope>NUCLEOTIDE SEQUENCE</scope>
    <source>
        <strain evidence="3">ATCC 23877</strain>
    </source>
</reference>
<evidence type="ECO:0000256" key="1">
    <source>
        <dbReference type="SAM" id="Phobius"/>
    </source>
</evidence>
<protein>
    <recommendedName>
        <fullName evidence="5">Integral membrane protein</fullName>
    </recommendedName>
</protein>
<reference evidence="2" key="4">
    <citation type="submission" date="2015-07" db="EMBL/GenBank/DDBJ databases">
        <title>Complete genome sequence of Streptomyces ambofaciens ATCC 23877, the spiramycin producer.</title>
        <authorList>
            <person name="Thibessard A."/>
            <person name="Haas D."/>
            <person name="Gerbaud C."/>
            <person name="Aigle B."/>
            <person name="Lautru S."/>
            <person name="Pernodet J.-L."/>
            <person name="Leblond P."/>
        </authorList>
    </citation>
    <scope>NUCLEOTIDE SEQUENCE [LARGE SCALE GENOMIC DNA]</scope>
    <source>
        <strain evidence="2">ATCC 23877</strain>
    </source>
</reference>
<accession>A0AE78</accession>
<evidence type="ECO:0008006" key="5">
    <source>
        <dbReference type="Google" id="ProtNLM"/>
    </source>
</evidence>
<dbReference type="RefSeq" id="WP_244903031.1">
    <property type="nucleotide sequence ID" value="NZ_CP012382.1"/>
</dbReference>
<proteinExistence type="predicted"/>
<dbReference type="AlphaFoldDB" id="A0AE78"/>
<organism evidence="3">
    <name type="scientific">Streptomyces ambofaciens (strain ATCC 23877 / 3486 / DSM 40053 / JCM 4204 / NBRC 12836 / NRRL B-2516)</name>
    <dbReference type="NCBI Taxonomy" id="278992"/>
    <lineage>
        <taxon>Bacteria</taxon>
        <taxon>Bacillati</taxon>
        <taxon>Actinomycetota</taxon>
        <taxon>Actinomycetes</taxon>
        <taxon>Kitasatosporales</taxon>
        <taxon>Streptomycetaceae</taxon>
        <taxon>Streptomyces</taxon>
    </lineage>
</organism>
<evidence type="ECO:0000313" key="3">
    <source>
        <dbReference type="EMBL" id="CAJ88787.1"/>
    </source>
</evidence>
<gene>
    <name evidence="2" type="ORF">SAM23877_6494</name>
    <name evidence="3" type="ORF">SAMR1078</name>
</gene>
<dbReference type="KEGG" id="samb:SAM23877_6494"/>
<dbReference type="EMBL" id="CP012382">
    <property type="protein sequence ID" value="AKZ59539.1"/>
    <property type="molecule type" value="Genomic_DNA"/>
</dbReference>
<feature type="transmembrane region" description="Helical" evidence="1">
    <location>
        <begin position="76"/>
        <end position="96"/>
    </location>
</feature>
<keyword evidence="1" id="KW-1133">Transmembrane helix</keyword>
<reference evidence="4" key="3">
    <citation type="journal article" date="2015" name="J. Biotechnol.">
        <title>Complete genome sequence of Streptomyces ambofaciens ATCC 23877, the spiramycin producer.</title>
        <authorList>
            <person name="Thibessard A."/>
            <person name="Haas D."/>
            <person name="Gerbaud C."/>
            <person name="Aigle B."/>
            <person name="Lautru S."/>
            <person name="Pernodet J.L."/>
            <person name="Leblond P."/>
        </authorList>
    </citation>
    <scope>NUCLEOTIDE SEQUENCE [LARGE SCALE GENOMIC DNA]</scope>
    <source>
        <strain evidence="4">ATCC 23877 / 3486 / DSM 40053 / JCM 4204 / NBRC 12836 / NRRL B-2516</strain>
    </source>
</reference>
<keyword evidence="1" id="KW-0472">Membrane</keyword>
<evidence type="ECO:0000313" key="2">
    <source>
        <dbReference type="EMBL" id="AKZ59539.1"/>
    </source>
</evidence>
<sequence length="97" mass="9724">MYLAMAHEAVTLAGIIPGAEPTEIPGLSDPVSKLFGYGLWILILAGAGGAGFGVYKLAVADKSRHGGGSEPFKWMGGGVATILLAGSLITILNGIAG</sequence>